<evidence type="ECO:0000259" key="7">
    <source>
        <dbReference type="PROSITE" id="PS51900"/>
    </source>
</evidence>
<organism evidence="8 9">
    <name type="scientific">Ligilactobacillus aviarius</name>
    <dbReference type="NCBI Taxonomy" id="1606"/>
    <lineage>
        <taxon>Bacteria</taxon>
        <taxon>Bacillati</taxon>
        <taxon>Bacillota</taxon>
        <taxon>Bacilli</taxon>
        <taxon>Lactobacillales</taxon>
        <taxon>Lactobacillaceae</taxon>
        <taxon>Ligilactobacillus</taxon>
    </lineage>
</organism>
<evidence type="ECO:0000259" key="6">
    <source>
        <dbReference type="PROSITE" id="PS51898"/>
    </source>
</evidence>
<dbReference type="Pfam" id="PF14659">
    <property type="entry name" value="Phage_int_SAM_3"/>
    <property type="match status" value="1"/>
</dbReference>
<dbReference type="InterPro" id="IPR002104">
    <property type="entry name" value="Integrase_catalytic"/>
</dbReference>
<keyword evidence="4" id="KW-0233">DNA recombination</keyword>
<evidence type="ECO:0000313" key="8">
    <source>
        <dbReference type="EMBL" id="GEK41358.1"/>
    </source>
</evidence>
<dbReference type="Gene3D" id="1.10.443.10">
    <property type="entry name" value="Intergrase catalytic core"/>
    <property type="match status" value="1"/>
</dbReference>
<accession>A0A510WQ66</accession>
<dbReference type="InterPro" id="IPR044068">
    <property type="entry name" value="CB"/>
</dbReference>
<dbReference type="PANTHER" id="PTHR30349:SF64">
    <property type="entry name" value="PROPHAGE INTEGRASE INTD-RELATED"/>
    <property type="match status" value="1"/>
</dbReference>
<keyword evidence="3 5" id="KW-0238">DNA-binding</keyword>
<dbReference type="SUPFAM" id="SSF56349">
    <property type="entry name" value="DNA breaking-rejoining enzymes"/>
    <property type="match status" value="1"/>
</dbReference>
<dbReference type="Pfam" id="PF00589">
    <property type="entry name" value="Phage_integrase"/>
    <property type="match status" value="1"/>
</dbReference>
<evidence type="ECO:0000256" key="1">
    <source>
        <dbReference type="ARBA" id="ARBA00008857"/>
    </source>
</evidence>
<dbReference type="InterPro" id="IPR004107">
    <property type="entry name" value="Integrase_SAM-like_N"/>
</dbReference>
<dbReference type="GO" id="GO:0006310">
    <property type="term" value="P:DNA recombination"/>
    <property type="evidence" value="ECO:0007669"/>
    <property type="project" value="UniProtKB-KW"/>
</dbReference>
<dbReference type="EMBL" id="BJUI01000001">
    <property type="protein sequence ID" value="GEK41358.1"/>
    <property type="molecule type" value="Genomic_DNA"/>
</dbReference>
<dbReference type="Gene3D" id="1.10.150.130">
    <property type="match status" value="1"/>
</dbReference>
<comment type="caution">
    <text evidence="8">The sequence shown here is derived from an EMBL/GenBank/DDBJ whole genome shotgun (WGS) entry which is preliminary data.</text>
</comment>
<evidence type="ECO:0000256" key="2">
    <source>
        <dbReference type="ARBA" id="ARBA00022908"/>
    </source>
</evidence>
<evidence type="ECO:0000313" key="9">
    <source>
        <dbReference type="Proteomes" id="UP000321722"/>
    </source>
</evidence>
<proteinExistence type="inferred from homology"/>
<dbReference type="Pfam" id="PF14657">
    <property type="entry name" value="Arm-DNA-bind_4"/>
    <property type="match status" value="1"/>
</dbReference>
<keyword evidence="9" id="KW-1185">Reference proteome</keyword>
<sequence>MAIYKKGNSYEVRISYKDIKGNYKQHHKTGFKSKEEAEDYIANFKLKLSNNIIPLKDKITFSSYFKEWYETYKEPVISDNTKRRYRTYIREVKKYFNNKKLCEVNRKCYQLIISDYGKTHVKTSVTKFDFAIKSMVKSAILDGLIDTDFTKGITLVYNDDNKIEVDYLNLSEIKATVNYLIENLKSSPKTTNNYIFILTGFLTGMRLGEIQALTWEDIDFENNKITINKSWDDINFGFKPPKTKASNRVIDIPSILSNILKDKKKDKKDKLVFFNNTAHRVPVSQNINKSMRRLFKRLGISRNNYHFHSVRHSYVALAYSLGIDFYTISKQLGHANPTTTINTYSYLIEEFKQEQTDILVKKLDKLFT</sequence>
<dbReference type="GO" id="GO:0003677">
    <property type="term" value="F:DNA binding"/>
    <property type="evidence" value="ECO:0007669"/>
    <property type="project" value="UniProtKB-UniRule"/>
</dbReference>
<dbReference type="InterPro" id="IPR013762">
    <property type="entry name" value="Integrase-like_cat_sf"/>
</dbReference>
<dbReference type="AlphaFoldDB" id="A0A510WQ66"/>
<evidence type="ECO:0000256" key="4">
    <source>
        <dbReference type="ARBA" id="ARBA00023172"/>
    </source>
</evidence>
<gene>
    <name evidence="8" type="primary">xerC</name>
    <name evidence="8" type="ORF">LAV01_01900</name>
</gene>
<evidence type="ECO:0000256" key="5">
    <source>
        <dbReference type="PROSITE-ProRule" id="PRU01248"/>
    </source>
</evidence>
<dbReference type="PROSITE" id="PS51898">
    <property type="entry name" value="TYR_RECOMBINASE"/>
    <property type="match status" value="1"/>
</dbReference>
<feature type="domain" description="Core-binding (CB)" evidence="7">
    <location>
        <begin position="59"/>
        <end position="140"/>
    </location>
</feature>
<evidence type="ECO:0000256" key="3">
    <source>
        <dbReference type="ARBA" id="ARBA00023125"/>
    </source>
</evidence>
<comment type="similarity">
    <text evidence="1">Belongs to the 'phage' integrase family.</text>
</comment>
<dbReference type="Proteomes" id="UP000321722">
    <property type="component" value="Unassembled WGS sequence"/>
</dbReference>
<protein>
    <submittedName>
        <fullName evidence="8">Site-specific integrase</fullName>
    </submittedName>
</protein>
<reference evidence="8 9" key="1">
    <citation type="submission" date="2019-07" db="EMBL/GenBank/DDBJ databases">
        <title>Whole genome shotgun sequence of Lactobacillus aviarius subsp. aviarius NBRC 102162.</title>
        <authorList>
            <person name="Hosoyama A."/>
            <person name="Uohara A."/>
            <person name="Ohji S."/>
            <person name="Ichikawa N."/>
        </authorList>
    </citation>
    <scope>NUCLEOTIDE SEQUENCE [LARGE SCALE GENOMIC DNA]</scope>
    <source>
        <strain evidence="8 9">NBRC 102162</strain>
    </source>
</reference>
<name>A0A510WQ66_9LACO</name>
<dbReference type="InterPro" id="IPR010998">
    <property type="entry name" value="Integrase_recombinase_N"/>
</dbReference>
<dbReference type="PANTHER" id="PTHR30349">
    <property type="entry name" value="PHAGE INTEGRASE-RELATED"/>
    <property type="match status" value="1"/>
</dbReference>
<dbReference type="CDD" id="cd01189">
    <property type="entry name" value="INT_ICEBs1_C_like"/>
    <property type="match status" value="1"/>
</dbReference>
<dbReference type="InterPro" id="IPR011010">
    <property type="entry name" value="DNA_brk_join_enz"/>
</dbReference>
<dbReference type="GO" id="GO:0015074">
    <property type="term" value="P:DNA integration"/>
    <property type="evidence" value="ECO:0007669"/>
    <property type="project" value="UniProtKB-KW"/>
</dbReference>
<feature type="domain" description="Tyr recombinase" evidence="6">
    <location>
        <begin position="163"/>
        <end position="357"/>
    </location>
</feature>
<dbReference type="InterPro" id="IPR050090">
    <property type="entry name" value="Tyrosine_recombinase_XerCD"/>
</dbReference>
<keyword evidence="2" id="KW-0229">DNA integration</keyword>
<dbReference type="GeneID" id="29933363"/>
<dbReference type="RefSeq" id="WP_057828008.1">
    <property type="nucleotide sequence ID" value="NZ_BJUI01000001.1"/>
</dbReference>
<dbReference type="InterPro" id="IPR028259">
    <property type="entry name" value="AP2-like_int_N"/>
</dbReference>
<dbReference type="PROSITE" id="PS51900">
    <property type="entry name" value="CB"/>
    <property type="match status" value="1"/>
</dbReference>